<dbReference type="PANTHER" id="PTHR14699">
    <property type="entry name" value="STI2 PROTEIN-RELATED"/>
    <property type="match status" value="1"/>
</dbReference>
<dbReference type="SUPFAM" id="SSF48452">
    <property type="entry name" value="TPR-like"/>
    <property type="match status" value="3"/>
</dbReference>
<accession>A0A7R8WBC5</accession>
<dbReference type="Pfam" id="PF25037">
    <property type="entry name" value="VPS13_C"/>
    <property type="match status" value="1"/>
</dbReference>
<evidence type="ECO:0008006" key="9">
    <source>
        <dbReference type="Google" id="ProtNLM"/>
    </source>
</evidence>
<evidence type="ECO:0000259" key="6">
    <source>
        <dbReference type="Pfam" id="PF25062"/>
    </source>
</evidence>
<dbReference type="InterPro" id="IPR056836">
    <property type="entry name" value="ARM_TT21_4th"/>
</dbReference>
<dbReference type="EMBL" id="OB660716">
    <property type="protein sequence ID" value="CAD7225996.1"/>
    <property type="molecule type" value="Genomic_DNA"/>
</dbReference>
<gene>
    <name evidence="8" type="ORF">CTOB1V02_LOCUS3922</name>
</gene>
<evidence type="ECO:0000256" key="2">
    <source>
        <dbReference type="ARBA" id="ARBA00022737"/>
    </source>
</evidence>
<feature type="domain" description="Tetratricopeptide repeat protein 21A/21B second ARM" evidence="5">
    <location>
        <begin position="636"/>
        <end position="904"/>
    </location>
</feature>
<dbReference type="OrthoDB" id="10259630at2759"/>
<evidence type="ECO:0000256" key="3">
    <source>
        <dbReference type="ARBA" id="ARBA00022803"/>
    </source>
</evidence>
<dbReference type="Pfam" id="PF25068">
    <property type="entry name" value="ARM_TT21_4th"/>
    <property type="match status" value="1"/>
</dbReference>
<dbReference type="InterPro" id="IPR040364">
    <property type="entry name" value="TTC21A/TTC21B"/>
</dbReference>
<feature type="domain" description="Tetratricopeptide repeat protein 21A/21B N-terminal ARM repeat" evidence="6">
    <location>
        <begin position="457"/>
        <end position="600"/>
    </location>
</feature>
<keyword evidence="3" id="KW-0802">TPR repeat</keyword>
<dbReference type="FunFam" id="1.25.40.10:FF:000197">
    <property type="entry name" value="Tetratricopeptide repeat domain 21B"/>
    <property type="match status" value="1"/>
</dbReference>
<dbReference type="Gene3D" id="1.25.40.10">
    <property type="entry name" value="Tetratricopeptide repeat domain"/>
    <property type="match status" value="4"/>
</dbReference>
<sequence>MKPSSADIELSLSKSNLFWLLREQYYHTAEVRAMEAFRKFGDVHFRFLLGLALILEGRFQEGLRELERLQTDPVYGVGSILALIHGHKQCRTVDREAVTILDNKLKEERKKASPQRTGAKQNSAEVCIERMAQQPVGVAQGIAKNFKELQGGFYSGVTGIVTKPLEGARTEGVGGFLKGVGRGVVGLVVRPAAGVVDFASGSFGVVRSVTDNQEEISTRVRLPRHIREDGVVRPYIQHDAEGKMLLRELGADRTGTYVTHVMVSVKEKSVLLITDERIMLAHLTDIFSTWTVDWSYELDELSGVPSQIEGEKSAVQLILKAAASSGLGLFKRSRGNRRVVIKLRDEETAHYVVHKIQEALRKQEINSEVSAFMRIVDEEESCWICDFVEVSDERVVTQAEELLVSLEQINSRVPDRPPSISFRKHLFTCSSEYLLRPYPSVPPPMGKSVVQKSPNDRRELGLYHACLVLLLSGRSDKASDYADRLLKQSAQSVEGLTVKGWADVLRGTKGDTPSEFFDAAIASNLPGGKLPTDVKQLRVEPLLMDTFLGKSKVFERTHSFDQALSLLNSAIVSTELQKFVPPLVEKMRCQLALHDWDQAIDTADRALKLDPSCLEAKRTKVLNALCNRGDSKMALQTLKQFVSDIEKYETKNSTILVNNAQLFSRLCGRNPEILAETYKMAERAVQVDSGSVNSLVELGQQCLLQDNVSQAMKFFRSATKLDGSSLAALTGTLACQVLSGDFDAASEQLEFEREVAASSPEILLLNAFLARQKNKGADELMQLINQAVEVQFRSFRAIPFGAEFLRALNPDLLLRIARECISFAPTQPIQAAQSVPVSLKRVLSILEPCVRSCPGLKEGRYLLAKAKYLSADTKAAVADLQYIFDNIDNSFAEAHLLMAEIQVSLGHFQQAAQSLEHGLSYNFKRVFVRDSPLYHLIKARIHKRKKEYAEAVTALKQAMSLPSFKAGTSSRAGAPESLSSQAISSSDKVAIYLELVDALRLQDKGQEAAKVMEIARSEFAGTPEELRISLSQADLCLSRGDVDAALSLLKRVSPQQPFFVQSREKMAEIYLHHRKDLKNYAACYKEIVDKHPTPQNYLVYGDAFMAIQEPEKAIEIYEQALKRNPRDPLLASKMGQALIKTHQYGKAINYYREAIRNDESNQLRYDLASLQLRLRQYDKAEKTIAQALEHLKESTDAISLTLQAKLLLLLAKVQEKSGVLEAALLTLNRARDLQNRVLKRAAVESPDAAEEQRELAASICRQMAQHAVTERNWEKAIKLYKEAISSYPEDSDSLLALARLYLTVNDLDQCRQCCQTLIQLGKESTAASGMMADVAFSLAVRKHDFDTAKMHFQGIL</sequence>
<evidence type="ECO:0000259" key="7">
    <source>
        <dbReference type="Pfam" id="PF25068"/>
    </source>
</evidence>
<dbReference type="Pfam" id="PF25062">
    <property type="entry name" value="ARM_TT21_N"/>
    <property type="match status" value="2"/>
</dbReference>
<feature type="domain" description="Tetratricopeptide repeat protein 21A/21B fourth ARM" evidence="7">
    <location>
        <begin position="1130"/>
        <end position="1284"/>
    </location>
</feature>
<feature type="non-terminal residue" evidence="8">
    <location>
        <position position="1356"/>
    </location>
</feature>
<dbReference type="GO" id="GO:0030991">
    <property type="term" value="C:intraciliary transport particle A"/>
    <property type="evidence" value="ECO:0007669"/>
    <property type="project" value="TreeGrafter"/>
</dbReference>
<dbReference type="GO" id="GO:0035721">
    <property type="term" value="P:intraciliary retrograde transport"/>
    <property type="evidence" value="ECO:0007669"/>
    <property type="project" value="TreeGrafter"/>
</dbReference>
<dbReference type="InterPro" id="IPR056832">
    <property type="entry name" value="ARM_TT21_2nd"/>
</dbReference>
<evidence type="ECO:0000259" key="5">
    <source>
        <dbReference type="Pfam" id="PF25060"/>
    </source>
</evidence>
<dbReference type="PANTHER" id="PTHR14699:SF0">
    <property type="entry name" value="TETRATRICOPEPTIDE REPEAT PROTEIN 21 HOMOLOG"/>
    <property type="match status" value="1"/>
</dbReference>
<name>A0A7R8WBC5_9CRUS</name>
<dbReference type="Pfam" id="PF13181">
    <property type="entry name" value="TPR_8"/>
    <property type="match status" value="1"/>
</dbReference>
<dbReference type="SMART" id="SM00028">
    <property type="entry name" value="TPR"/>
    <property type="match status" value="11"/>
</dbReference>
<dbReference type="Pfam" id="PF25058">
    <property type="entry name" value="ARM_TT21"/>
    <property type="match status" value="1"/>
</dbReference>
<protein>
    <recommendedName>
        <fullName evidence="9">Tetratricopeptide repeat protein</fullName>
    </recommendedName>
</protein>
<evidence type="ECO:0000259" key="4">
    <source>
        <dbReference type="Pfam" id="PF25037"/>
    </source>
</evidence>
<feature type="domain" description="Tetratricopeptide repeat protein 21A/21B N-terminal ARM repeat" evidence="6">
    <location>
        <begin position="18"/>
        <end position="115"/>
    </location>
</feature>
<dbReference type="InterPro" id="IPR056748">
    <property type="entry name" value="VPS13-like_C"/>
</dbReference>
<dbReference type="InterPro" id="IPR019734">
    <property type="entry name" value="TPR_rpt"/>
</dbReference>
<reference evidence="8" key="1">
    <citation type="submission" date="2020-11" db="EMBL/GenBank/DDBJ databases">
        <authorList>
            <person name="Tran Van P."/>
        </authorList>
    </citation>
    <scope>NUCLEOTIDE SEQUENCE</scope>
</reference>
<keyword evidence="2" id="KW-0677">Repeat</keyword>
<dbReference type="PROSITE" id="PS50005">
    <property type="entry name" value="TPR"/>
    <property type="match status" value="2"/>
</dbReference>
<feature type="domain" description="Intermembrane lipid transfer protein VPS13-like C-terminal" evidence="4">
    <location>
        <begin position="220"/>
        <end position="326"/>
    </location>
</feature>
<evidence type="ECO:0000256" key="1">
    <source>
        <dbReference type="ARBA" id="ARBA00010935"/>
    </source>
</evidence>
<dbReference type="GO" id="GO:0005929">
    <property type="term" value="C:cilium"/>
    <property type="evidence" value="ECO:0007669"/>
    <property type="project" value="GOC"/>
</dbReference>
<evidence type="ECO:0000313" key="8">
    <source>
        <dbReference type="EMBL" id="CAD7225996.1"/>
    </source>
</evidence>
<comment type="similarity">
    <text evidence="1">Belongs to the TTC21 family.</text>
</comment>
<dbReference type="Pfam" id="PF25060">
    <property type="entry name" value="ARM_TT21_2nd"/>
    <property type="match status" value="1"/>
</dbReference>
<dbReference type="InterPro" id="IPR056833">
    <property type="entry name" value="ARM_TT21_N"/>
</dbReference>
<dbReference type="InterPro" id="IPR011990">
    <property type="entry name" value="TPR-like_helical_dom_sf"/>
</dbReference>
<organism evidence="8">
    <name type="scientific">Cyprideis torosa</name>
    <dbReference type="NCBI Taxonomy" id="163714"/>
    <lineage>
        <taxon>Eukaryota</taxon>
        <taxon>Metazoa</taxon>
        <taxon>Ecdysozoa</taxon>
        <taxon>Arthropoda</taxon>
        <taxon>Crustacea</taxon>
        <taxon>Oligostraca</taxon>
        <taxon>Ostracoda</taxon>
        <taxon>Podocopa</taxon>
        <taxon>Podocopida</taxon>
        <taxon>Cytherocopina</taxon>
        <taxon>Cytheroidea</taxon>
        <taxon>Cytherideidae</taxon>
        <taxon>Cyprideis</taxon>
    </lineage>
</organism>
<proteinExistence type="inferred from homology"/>
<dbReference type="GO" id="GO:0061512">
    <property type="term" value="P:protein localization to cilium"/>
    <property type="evidence" value="ECO:0007669"/>
    <property type="project" value="TreeGrafter"/>
</dbReference>